<name>A0A6G4A021_9BACL</name>
<feature type="transmembrane region" description="Helical" evidence="1">
    <location>
        <begin position="56"/>
        <end position="76"/>
    </location>
</feature>
<evidence type="ECO:0000313" key="2">
    <source>
        <dbReference type="EMBL" id="NEW07284.1"/>
    </source>
</evidence>
<dbReference type="RefSeq" id="WP_163947989.1">
    <property type="nucleotide sequence ID" value="NZ_JAAIKC010000005.1"/>
</dbReference>
<comment type="caution">
    <text evidence="2">The sequence shown here is derived from an EMBL/GenBank/DDBJ whole genome shotgun (WGS) entry which is preliminary data.</text>
</comment>
<proteinExistence type="predicted"/>
<evidence type="ECO:0000256" key="1">
    <source>
        <dbReference type="SAM" id="Phobius"/>
    </source>
</evidence>
<feature type="transmembrane region" description="Helical" evidence="1">
    <location>
        <begin position="31"/>
        <end position="50"/>
    </location>
</feature>
<sequence length="90" mass="10570">MRTTTFTWLFTFIGAALCVIHYLFHDHDAIYMLFYALSVPAWFASVFSNIYEVSMLKMLVIYALTIVTWALVGYIIDRFSVSYRSKSKYK</sequence>
<keyword evidence="1" id="KW-0812">Transmembrane</keyword>
<dbReference type="AlphaFoldDB" id="A0A6G4A021"/>
<dbReference type="EMBL" id="JAAIKC010000005">
    <property type="protein sequence ID" value="NEW07284.1"/>
    <property type="molecule type" value="Genomic_DNA"/>
</dbReference>
<keyword evidence="1" id="KW-1133">Transmembrane helix</keyword>
<organism evidence="2">
    <name type="scientific">Paenibacillus sp. SYP-B3998</name>
    <dbReference type="NCBI Taxonomy" id="2678564"/>
    <lineage>
        <taxon>Bacteria</taxon>
        <taxon>Bacillati</taxon>
        <taxon>Bacillota</taxon>
        <taxon>Bacilli</taxon>
        <taxon>Bacillales</taxon>
        <taxon>Paenibacillaceae</taxon>
        <taxon>Paenibacillus</taxon>
    </lineage>
</organism>
<protein>
    <submittedName>
        <fullName evidence="2">Uncharacterized protein</fullName>
    </submittedName>
</protein>
<feature type="transmembrane region" description="Helical" evidence="1">
    <location>
        <begin position="6"/>
        <end position="24"/>
    </location>
</feature>
<keyword evidence="1" id="KW-0472">Membrane</keyword>
<gene>
    <name evidence="2" type="ORF">GK047_14850</name>
</gene>
<accession>A0A6G4A021</accession>
<reference evidence="2" key="1">
    <citation type="submission" date="2020-02" db="EMBL/GenBank/DDBJ databases">
        <authorList>
            <person name="Shen X.-R."/>
            <person name="Zhang Y.-X."/>
        </authorList>
    </citation>
    <scope>NUCLEOTIDE SEQUENCE</scope>
    <source>
        <strain evidence="2">SYP-B3998</strain>
    </source>
</reference>